<dbReference type="EMBL" id="AQFW01000004">
    <property type="protein sequence ID" value="EMZ41018.1"/>
    <property type="molecule type" value="Genomic_DNA"/>
</dbReference>
<sequence>MKKIFLILMGLGIFYYTPYSFYLEPSYWQFRNMCKINELPNNEEKYNKILGYYNLNLDTLDYSKFQETTTLNFYQQKPPYKKMKVADKNLYFYYPLGILYKADISSRISLGVGIDFNNDKPNSKQDVESVSMSPEWQTFRIEGIEWNIATSGDFRMPTKILDCDYFKRDKKTNNKAMINKLKDYTELAMASYGYFHLANPNYDFNKDNADKKRLDYFRKITKNETIFPTPSDILSIEYKYFKDENDKSQDSWYHKRFLGGDFSPLQAKRFFERYDLLIHQPNTESGFSATLFQNKETKEYTLALRGTEDKNDLLADKDLALGKIPKTQYLDMLLFYYQCIGTIPFLCNK</sequence>
<protein>
    <submittedName>
        <fullName evidence="1">Uncharacterized protein</fullName>
    </submittedName>
</protein>
<evidence type="ECO:0000313" key="1">
    <source>
        <dbReference type="EMBL" id="EMZ41018.1"/>
    </source>
</evidence>
<comment type="caution">
    <text evidence="1">The sequence shown here is derived from an EMBL/GenBank/DDBJ whole genome shotgun (WGS) entry which is preliminary data.</text>
</comment>
<dbReference type="SUPFAM" id="SSF53474">
    <property type="entry name" value="alpha/beta-Hydrolases"/>
    <property type="match status" value="1"/>
</dbReference>
<proteinExistence type="predicted"/>
<dbReference type="InterPro" id="IPR029058">
    <property type="entry name" value="AB_hydrolase_fold"/>
</dbReference>
<gene>
    <name evidence="1" type="ORF">C826_00023</name>
</gene>
<accession>N2BR75</accession>
<evidence type="ECO:0000313" key="2">
    <source>
        <dbReference type="Proteomes" id="UP000012527"/>
    </source>
</evidence>
<dbReference type="Proteomes" id="UP000012527">
    <property type="component" value="Unassembled WGS sequence"/>
</dbReference>
<dbReference type="RefSeq" id="WP_004083831.1">
    <property type="nucleotide sequence ID" value="NZ_KB822505.1"/>
</dbReference>
<reference evidence="1 2" key="1">
    <citation type="submission" date="2013-02" db="EMBL/GenBank/DDBJ databases">
        <title>The Genome Sequence of Helicobacter bilis WiWa.</title>
        <authorList>
            <consortium name="The Broad Institute Genome Sequencing Platform"/>
            <person name="Ward D."/>
            <person name="Overstreet A.-M.C."/>
            <person name="Ramer-Tait A.E."/>
            <person name="Phillips G.J."/>
            <person name="Wannemuehler M.J."/>
            <person name="Walker B."/>
            <person name="Young S.K."/>
            <person name="Zeng Q."/>
            <person name="Gargeya S."/>
            <person name="Fitzgerald M."/>
            <person name="Haas B."/>
            <person name="Abouelleil A."/>
            <person name="Alvarado L."/>
            <person name="Arachchi H.M."/>
            <person name="Berlin A.M."/>
            <person name="Chapman S.B."/>
            <person name="Dewar J."/>
            <person name="Goldberg J."/>
            <person name="Griggs A."/>
            <person name="Gujja S."/>
            <person name="Hansen M."/>
            <person name="Howarth C."/>
            <person name="Imamovic A."/>
            <person name="Larimer J."/>
            <person name="McCowan C."/>
            <person name="Murphy C."/>
            <person name="Neiman D."/>
            <person name="Pearson M."/>
            <person name="Priest M."/>
            <person name="Roberts A."/>
            <person name="Saif S."/>
            <person name="Shea T."/>
            <person name="Sisk P."/>
            <person name="Sykes S."/>
            <person name="Wortman J."/>
            <person name="Nusbaum C."/>
            <person name="Birren B."/>
        </authorList>
    </citation>
    <scope>NUCLEOTIDE SEQUENCE [LARGE SCALE GENOMIC DNA]</scope>
    <source>
        <strain evidence="1 2">WiWa</strain>
    </source>
</reference>
<organism evidence="1 2">
    <name type="scientific">Helicobacter bilis WiWa</name>
    <dbReference type="NCBI Taxonomy" id="1235804"/>
    <lineage>
        <taxon>Bacteria</taxon>
        <taxon>Pseudomonadati</taxon>
        <taxon>Campylobacterota</taxon>
        <taxon>Epsilonproteobacteria</taxon>
        <taxon>Campylobacterales</taxon>
        <taxon>Helicobacteraceae</taxon>
        <taxon>Helicobacter</taxon>
    </lineage>
</organism>
<name>N2BR75_9HELI</name>
<dbReference type="PATRIC" id="fig|1235804.3.peg.22"/>
<dbReference type="AlphaFoldDB" id="N2BR75"/>
<dbReference type="GeneID" id="97006804"/>
<dbReference type="HOGENOM" id="CLU_794033_0_0_7"/>